<dbReference type="GO" id="GO:0060169">
    <property type="term" value="P:negative regulation of adenosine receptor signaling pathway"/>
    <property type="evidence" value="ECO:0007669"/>
    <property type="project" value="TreeGrafter"/>
</dbReference>
<dbReference type="Gene3D" id="3.20.20.140">
    <property type="entry name" value="Metal-dependent hydrolases"/>
    <property type="match status" value="1"/>
</dbReference>
<dbReference type="GO" id="GO:0006154">
    <property type="term" value="P:adenosine catabolic process"/>
    <property type="evidence" value="ECO:0007669"/>
    <property type="project" value="TreeGrafter"/>
</dbReference>
<evidence type="ECO:0000256" key="4">
    <source>
        <dbReference type="ARBA" id="ARBA00012784"/>
    </source>
</evidence>
<evidence type="ECO:0000256" key="1">
    <source>
        <dbReference type="ARBA" id="ARBA00001947"/>
    </source>
</evidence>
<evidence type="ECO:0000256" key="2">
    <source>
        <dbReference type="ARBA" id="ARBA00005058"/>
    </source>
</evidence>
<keyword evidence="6" id="KW-0660">Purine salvage</keyword>
<evidence type="ECO:0000313" key="10">
    <source>
        <dbReference type="EMBL" id="CEM20055.1"/>
    </source>
</evidence>
<evidence type="ECO:0000256" key="5">
    <source>
        <dbReference type="ARBA" id="ARBA00022723"/>
    </source>
</evidence>
<keyword evidence="8" id="KW-0862">Zinc</keyword>
<dbReference type="InterPro" id="IPR006330">
    <property type="entry name" value="Ado/ade_deaminase"/>
</dbReference>
<evidence type="ECO:0000259" key="9">
    <source>
        <dbReference type="Pfam" id="PF00962"/>
    </source>
</evidence>
<dbReference type="Pfam" id="PF00962">
    <property type="entry name" value="A_deaminase"/>
    <property type="match status" value="1"/>
</dbReference>
<dbReference type="STRING" id="1169540.A0A0G4FYG4"/>
<dbReference type="InterPro" id="IPR001365">
    <property type="entry name" value="A_deaminase_dom"/>
</dbReference>
<dbReference type="GO" id="GO:0009897">
    <property type="term" value="C:external side of plasma membrane"/>
    <property type="evidence" value="ECO:0007669"/>
    <property type="project" value="TreeGrafter"/>
</dbReference>
<evidence type="ECO:0000256" key="8">
    <source>
        <dbReference type="ARBA" id="ARBA00022833"/>
    </source>
</evidence>
<proteinExistence type="inferred from homology"/>
<evidence type="ECO:0000313" key="11">
    <source>
        <dbReference type="Proteomes" id="UP000041254"/>
    </source>
</evidence>
<dbReference type="EMBL" id="CDMY01000520">
    <property type="protein sequence ID" value="CEM20055.1"/>
    <property type="molecule type" value="Genomic_DNA"/>
</dbReference>
<keyword evidence="7" id="KW-0378">Hydrolase</keyword>
<keyword evidence="5" id="KW-0479">Metal-binding</keyword>
<dbReference type="GO" id="GO:0004000">
    <property type="term" value="F:adenosine deaminase activity"/>
    <property type="evidence" value="ECO:0007669"/>
    <property type="project" value="UniProtKB-ARBA"/>
</dbReference>
<sequence>MDQWKALPKVELHCHLEGAVRLSTILHYWHKYGLQTEDHEADLKDYFQPSRPLPNLSAFLSVFGRSQVLYREAEFFRRIAYEVCEDKARDGVQLLELRYAPAHCSPDPPPASLPHPLSYDEVLGAVAEGIREAEKKFDIEVGLICLAVSTLGADSVKKTAEFAAIHRDMFCGLDVAGSEDDLEWCWPLVKGVGLPLTVHCGQDICSRAAMEGRAKDNVRFAVEQMGATRIGHGVLVGRDEAMVEWLNERDVLLELSVTSNVFTGAVKSVEAHPLPFFLSKGLRVCVNTDDPGVTGSGIAEEYAMLNARLGISEADFLLTSIDALRGSFLPDDRKVRVRERLDCALAAARG</sequence>
<dbReference type="GO" id="GO:0046103">
    <property type="term" value="P:inosine biosynthetic process"/>
    <property type="evidence" value="ECO:0007669"/>
    <property type="project" value="TreeGrafter"/>
</dbReference>
<keyword evidence="11" id="KW-1185">Reference proteome</keyword>
<dbReference type="OMA" id="RGWFRFQ"/>
<organism evidence="10 11">
    <name type="scientific">Vitrella brassicaformis (strain CCMP3155)</name>
    <dbReference type="NCBI Taxonomy" id="1169540"/>
    <lineage>
        <taxon>Eukaryota</taxon>
        <taxon>Sar</taxon>
        <taxon>Alveolata</taxon>
        <taxon>Colpodellida</taxon>
        <taxon>Vitrellaceae</taxon>
        <taxon>Vitrella</taxon>
    </lineage>
</organism>
<evidence type="ECO:0000256" key="7">
    <source>
        <dbReference type="ARBA" id="ARBA00022801"/>
    </source>
</evidence>
<dbReference type="UniPathway" id="UPA00606"/>
<dbReference type="GO" id="GO:0043103">
    <property type="term" value="P:hypoxanthine salvage"/>
    <property type="evidence" value="ECO:0007669"/>
    <property type="project" value="TreeGrafter"/>
</dbReference>
<dbReference type="PANTHER" id="PTHR11409">
    <property type="entry name" value="ADENOSINE DEAMINASE"/>
    <property type="match status" value="1"/>
</dbReference>
<dbReference type="OrthoDB" id="272271at2759"/>
<dbReference type="AlphaFoldDB" id="A0A0G4FYG4"/>
<dbReference type="PANTHER" id="PTHR11409:SF43">
    <property type="entry name" value="ADENOSINE DEAMINASE"/>
    <property type="match status" value="1"/>
</dbReference>
<protein>
    <recommendedName>
        <fullName evidence="4">adenosine deaminase</fullName>
        <ecNumber evidence="4">3.5.4.4</ecNumber>
    </recommendedName>
</protein>
<dbReference type="InParanoid" id="A0A0G4FYG4"/>
<accession>A0A0G4FYG4</accession>
<reference evidence="10 11" key="1">
    <citation type="submission" date="2014-11" db="EMBL/GenBank/DDBJ databases">
        <authorList>
            <person name="Zhu J."/>
            <person name="Qi W."/>
            <person name="Song R."/>
        </authorList>
    </citation>
    <scope>NUCLEOTIDE SEQUENCE [LARGE SCALE GENOMIC DNA]</scope>
</reference>
<dbReference type="GO" id="GO:0005829">
    <property type="term" value="C:cytosol"/>
    <property type="evidence" value="ECO:0007669"/>
    <property type="project" value="TreeGrafter"/>
</dbReference>
<dbReference type="InterPro" id="IPR032466">
    <property type="entry name" value="Metal_Hydrolase"/>
</dbReference>
<dbReference type="Proteomes" id="UP000041254">
    <property type="component" value="Unassembled WGS sequence"/>
</dbReference>
<dbReference type="EC" id="3.5.4.4" evidence="4"/>
<feature type="domain" description="Adenosine deaminase" evidence="9">
    <location>
        <begin position="8"/>
        <end position="342"/>
    </location>
</feature>
<dbReference type="PhylomeDB" id="A0A0G4FYG4"/>
<evidence type="ECO:0000256" key="3">
    <source>
        <dbReference type="ARBA" id="ARBA00006676"/>
    </source>
</evidence>
<dbReference type="SUPFAM" id="SSF51556">
    <property type="entry name" value="Metallo-dependent hydrolases"/>
    <property type="match status" value="1"/>
</dbReference>
<dbReference type="VEuPathDB" id="CryptoDB:Vbra_6043"/>
<comment type="pathway">
    <text evidence="2">Purine metabolism; purine nucleoside salvage.</text>
</comment>
<gene>
    <name evidence="10" type="ORF">Vbra_6043</name>
</gene>
<comment type="cofactor">
    <cofactor evidence="1">
        <name>Zn(2+)</name>
        <dbReference type="ChEBI" id="CHEBI:29105"/>
    </cofactor>
</comment>
<dbReference type="GO" id="GO:0006166">
    <property type="term" value="P:purine ribonucleoside salvage"/>
    <property type="evidence" value="ECO:0007669"/>
    <property type="project" value="UniProtKB-KW"/>
</dbReference>
<evidence type="ECO:0000256" key="6">
    <source>
        <dbReference type="ARBA" id="ARBA00022726"/>
    </source>
</evidence>
<dbReference type="GO" id="GO:0046872">
    <property type="term" value="F:metal ion binding"/>
    <property type="evidence" value="ECO:0007669"/>
    <property type="project" value="UniProtKB-KW"/>
</dbReference>
<name>A0A0G4FYG4_VITBC</name>
<comment type="similarity">
    <text evidence="3">Belongs to the metallo-dependent hydrolases superfamily. Adenosine and AMP deaminases family.</text>
</comment>